<dbReference type="Proteomes" id="UP001153332">
    <property type="component" value="Unassembled WGS sequence"/>
</dbReference>
<comment type="caution">
    <text evidence="1">The sequence shown here is derived from an EMBL/GenBank/DDBJ whole genome shotgun (WGS) entry which is preliminary data.</text>
</comment>
<evidence type="ECO:0000313" key="1">
    <source>
        <dbReference type="EMBL" id="KAJ8128315.1"/>
    </source>
</evidence>
<dbReference type="EMBL" id="JAPUUL010001111">
    <property type="protein sequence ID" value="KAJ8128315.1"/>
    <property type="molecule type" value="Genomic_DNA"/>
</dbReference>
<accession>A0ACC2JLD9</accession>
<name>A0ACC2JLD9_9PEZI</name>
<gene>
    <name evidence="1" type="ORF">O1611_g5323</name>
</gene>
<organism evidence="1 2">
    <name type="scientific">Lasiodiplodia mahajangana</name>
    <dbReference type="NCBI Taxonomy" id="1108764"/>
    <lineage>
        <taxon>Eukaryota</taxon>
        <taxon>Fungi</taxon>
        <taxon>Dikarya</taxon>
        <taxon>Ascomycota</taxon>
        <taxon>Pezizomycotina</taxon>
        <taxon>Dothideomycetes</taxon>
        <taxon>Dothideomycetes incertae sedis</taxon>
        <taxon>Botryosphaeriales</taxon>
        <taxon>Botryosphaeriaceae</taxon>
        <taxon>Lasiodiplodia</taxon>
    </lineage>
</organism>
<sequence>MAVVPFKVKAIYEYTSGHEDDLAFPVGQIITVTDEEDAEWYGGEYVDATGVKQEGNPERAVGYLTAYDYWVFDDAGFAERGGNGGTPPPFMPGNAGFLYAVAYMAAGWQGSEGDAPGFPNDGSWIVKHEGLHKAL</sequence>
<reference evidence="1" key="1">
    <citation type="submission" date="2022-12" db="EMBL/GenBank/DDBJ databases">
        <title>Genome Sequence of Lasiodiplodia mahajangana.</title>
        <authorList>
            <person name="Buettner E."/>
        </authorList>
    </citation>
    <scope>NUCLEOTIDE SEQUENCE</scope>
    <source>
        <strain evidence="1">VT137</strain>
    </source>
</reference>
<proteinExistence type="predicted"/>
<protein>
    <submittedName>
        <fullName evidence="1">Uncharacterized protein</fullName>
    </submittedName>
</protein>
<keyword evidence="2" id="KW-1185">Reference proteome</keyword>
<evidence type="ECO:0000313" key="2">
    <source>
        <dbReference type="Proteomes" id="UP001153332"/>
    </source>
</evidence>